<dbReference type="InterPro" id="IPR035899">
    <property type="entry name" value="DBL_dom_sf"/>
</dbReference>
<feature type="region of interest" description="Disordered" evidence="1">
    <location>
        <begin position="1703"/>
        <end position="1722"/>
    </location>
</feature>
<dbReference type="Pfam" id="PF00621">
    <property type="entry name" value="RhoGEF"/>
    <property type="match status" value="2"/>
</dbReference>
<dbReference type="GeneID" id="37017036"/>
<protein>
    <recommendedName>
        <fullName evidence="6">DH domain-containing protein</fullName>
    </recommendedName>
</protein>
<feature type="compositionally biased region" description="Low complexity" evidence="1">
    <location>
        <begin position="926"/>
        <end position="950"/>
    </location>
</feature>
<evidence type="ECO:0000313" key="5">
    <source>
        <dbReference type="Proteomes" id="UP000245942"/>
    </source>
</evidence>
<organism evidence="4 5">
    <name type="scientific">Pseudomicrostroma glucosiphilum</name>
    <dbReference type="NCBI Taxonomy" id="1684307"/>
    <lineage>
        <taxon>Eukaryota</taxon>
        <taxon>Fungi</taxon>
        <taxon>Dikarya</taxon>
        <taxon>Basidiomycota</taxon>
        <taxon>Ustilaginomycotina</taxon>
        <taxon>Exobasidiomycetes</taxon>
        <taxon>Microstromatales</taxon>
        <taxon>Microstromatales incertae sedis</taxon>
        <taxon>Pseudomicrostroma</taxon>
    </lineage>
</organism>
<dbReference type="SMART" id="SM00325">
    <property type="entry name" value="RhoGEF"/>
    <property type="match status" value="1"/>
</dbReference>
<dbReference type="STRING" id="1684307.A0A316U484"/>
<feature type="region of interest" description="Disordered" evidence="1">
    <location>
        <begin position="122"/>
        <end position="141"/>
    </location>
</feature>
<dbReference type="Gene3D" id="2.30.29.30">
    <property type="entry name" value="Pleckstrin-homology domain (PH domain)/Phosphotyrosine-binding domain (PTB)"/>
    <property type="match status" value="1"/>
</dbReference>
<reference evidence="4 5" key="1">
    <citation type="journal article" date="2018" name="Mol. Biol. Evol.">
        <title>Broad Genomic Sampling Reveals a Smut Pathogenic Ancestry of the Fungal Clade Ustilaginomycotina.</title>
        <authorList>
            <person name="Kijpornyongpan T."/>
            <person name="Mondo S.J."/>
            <person name="Barry K."/>
            <person name="Sandor L."/>
            <person name="Lee J."/>
            <person name="Lipzen A."/>
            <person name="Pangilinan J."/>
            <person name="LaButti K."/>
            <person name="Hainaut M."/>
            <person name="Henrissat B."/>
            <person name="Grigoriev I.V."/>
            <person name="Spatafora J.W."/>
            <person name="Aime M.C."/>
        </authorList>
    </citation>
    <scope>NUCLEOTIDE SEQUENCE [LARGE SCALE GENOMIC DNA]</scope>
    <source>
        <strain evidence="4 5">MCA 4718</strain>
    </source>
</reference>
<dbReference type="InterPro" id="IPR001849">
    <property type="entry name" value="PH_domain"/>
</dbReference>
<feature type="compositionally biased region" description="Low complexity" evidence="1">
    <location>
        <begin position="415"/>
        <end position="463"/>
    </location>
</feature>
<evidence type="ECO:0000259" key="3">
    <source>
        <dbReference type="PROSITE" id="PS50010"/>
    </source>
</evidence>
<feature type="compositionally biased region" description="Polar residues" evidence="1">
    <location>
        <begin position="1160"/>
        <end position="1175"/>
    </location>
</feature>
<proteinExistence type="predicted"/>
<dbReference type="RefSeq" id="XP_025346333.1">
    <property type="nucleotide sequence ID" value="XM_025495302.1"/>
</dbReference>
<feature type="compositionally biased region" description="Low complexity" evidence="1">
    <location>
        <begin position="2063"/>
        <end position="2107"/>
    </location>
</feature>
<keyword evidence="5" id="KW-1185">Reference proteome</keyword>
<feature type="compositionally biased region" description="Low complexity" evidence="1">
    <location>
        <begin position="758"/>
        <end position="781"/>
    </location>
</feature>
<feature type="domain" description="DH" evidence="3">
    <location>
        <begin position="1012"/>
        <end position="1293"/>
    </location>
</feature>
<feature type="compositionally biased region" description="Polar residues" evidence="1">
    <location>
        <begin position="1975"/>
        <end position="1988"/>
    </location>
</feature>
<feature type="compositionally biased region" description="Basic residues" evidence="1">
    <location>
        <begin position="2025"/>
        <end position="2039"/>
    </location>
</feature>
<feature type="compositionally biased region" description="Polar residues" evidence="1">
    <location>
        <begin position="1953"/>
        <end position="1963"/>
    </location>
</feature>
<feature type="compositionally biased region" description="Polar residues" evidence="1">
    <location>
        <begin position="2168"/>
        <end position="2177"/>
    </location>
</feature>
<feature type="compositionally biased region" description="Polar residues" evidence="1">
    <location>
        <begin position="631"/>
        <end position="644"/>
    </location>
</feature>
<dbReference type="GO" id="GO:0005085">
    <property type="term" value="F:guanyl-nucleotide exchange factor activity"/>
    <property type="evidence" value="ECO:0007669"/>
    <property type="project" value="InterPro"/>
</dbReference>
<feature type="region of interest" description="Disordered" evidence="1">
    <location>
        <begin position="354"/>
        <end position="463"/>
    </location>
</feature>
<dbReference type="SMART" id="SM00233">
    <property type="entry name" value="PH"/>
    <property type="match status" value="1"/>
</dbReference>
<feature type="region of interest" description="Disordered" evidence="1">
    <location>
        <begin position="1881"/>
        <end position="1989"/>
    </location>
</feature>
<feature type="region of interest" description="Disordered" evidence="1">
    <location>
        <begin position="1550"/>
        <end position="1575"/>
    </location>
</feature>
<feature type="compositionally biased region" description="Low complexity" evidence="1">
    <location>
        <begin position="662"/>
        <end position="672"/>
    </location>
</feature>
<dbReference type="EMBL" id="KZ819332">
    <property type="protein sequence ID" value="PWN19173.1"/>
    <property type="molecule type" value="Genomic_DNA"/>
</dbReference>
<dbReference type="InterPro" id="IPR011993">
    <property type="entry name" value="PH-like_dom_sf"/>
</dbReference>
<dbReference type="CDD" id="cd00821">
    <property type="entry name" value="PH"/>
    <property type="match status" value="1"/>
</dbReference>
<feature type="compositionally biased region" description="Basic and acidic residues" evidence="1">
    <location>
        <begin position="1630"/>
        <end position="1649"/>
    </location>
</feature>
<dbReference type="InterPro" id="IPR000219">
    <property type="entry name" value="DH_dom"/>
</dbReference>
<name>A0A316U484_9BASI</name>
<dbReference type="Gene3D" id="1.20.900.10">
    <property type="entry name" value="Dbl homology (DH) domain"/>
    <property type="match status" value="1"/>
</dbReference>
<feature type="compositionally biased region" description="Polar residues" evidence="1">
    <location>
        <begin position="1775"/>
        <end position="1792"/>
    </location>
</feature>
<dbReference type="PANTHER" id="PTHR12673">
    <property type="entry name" value="FACIOGENITAL DYSPLASIA PROTEIN"/>
    <property type="match status" value="1"/>
</dbReference>
<dbReference type="OrthoDB" id="1716625at2759"/>
<feature type="compositionally biased region" description="Polar residues" evidence="1">
    <location>
        <begin position="373"/>
        <end position="384"/>
    </location>
</feature>
<accession>A0A316U484</accession>
<dbReference type="GO" id="GO:0005737">
    <property type="term" value="C:cytoplasm"/>
    <property type="evidence" value="ECO:0007669"/>
    <property type="project" value="TreeGrafter"/>
</dbReference>
<feature type="region of interest" description="Disordered" evidence="1">
    <location>
        <begin position="2001"/>
        <end position="2177"/>
    </location>
</feature>
<feature type="region of interest" description="Disordered" evidence="1">
    <location>
        <begin position="1160"/>
        <end position="1179"/>
    </location>
</feature>
<feature type="compositionally biased region" description="Low complexity" evidence="1">
    <location>
        <begin position="1918"/>
        <end position="1944"/>
    </location>
</feature>
<feature type="region of interest" description="Disordered" evidence="1">
    <location>
        <begin position="926"/>
        <end position="989"/>
    </location>
</feature>
<dbReference type="PROSITE" id="PS50010">
    <property type="entry name" value="DH_2"/>
    <property type="match status" value="1"/>
</dbReference>
<feature type="region of interest" description="Disordered" evidence="1">
    <location>
        <begin position="625"/>
        <end position="803"/>
    </location>
</feature>
<dbReference type="Proteomes" id="UP000245942">
    <property type="component" value="Unassembled WGS sequence"/>
</dbReference>
<dbReference type="PROSITE" id="PS50003">
    <property type="entry name" value="PH_DOMAIN"/>
    <property type="match status" value="1"/>
</dbReference>
<evidence type="ECO:0000256" key="1">
    <source>
        <dbReference type="SAM" id="MobiDB-lite"/>
    </source>
</evidence>
<feature type="region of interest" description="Disordered" evidence="1">
    <location>
        <begin position="185"/>
        <end position="212"/>
    </location>
</feature>
<dbReference type="SUPFAM" id="SSF50729">
    <property type="entry name" value="PH domain-like"/>
    <property type="match status" value="1"/>
</dbReference>
<feature type="compositionally biased region" description="Polar residues" evidence="1">
    <location>
        <begin position="1800"/>
        <end position="1832"/>
    </location>
</feature>
<dbReference type="PANTHER" id="PTHR12673:SF270">
    <property type="entry name" value="FYVE-TYPE DOMAIN-CONTAINING PROTEIN"/>
    <property type="match status" value="1"/>
</dbReference>
<feature type="compositionally biased region" description="Pro residues" evidence="1">
    <location>
        <begin position="739"/>
        <end position="753"/>
    </location>
</feature>
<sequence length="2177" mass="230961">MMLHDEATVRDYAIKDPGEARSRIQMQGKSDDDARSVLAWEILADMAPTLFNFWPTSPNGAGTLGLLVRQEAERPIPQTGDRTSEATEVSDGCKRTESLRVRCRRSKTRLWAGCKPKFRGRSLSSNRITRRRRRRSSSSSSALARTLLLSLPRLDPRRNLDCASEGASGGVAGLWRPCSRRSRESSLYQAPQRPWPRKSVWSADDERLQDDGRTTAQQTGALADGFWISVAINQTASDRGGAAHLESTAARLEEEEHHFKRRFAREKCGGGGCDNRSIPPGEVKLFPLAKQTHRMHTLPPPSVTGDECKKSGIAASMSRCLDVVATRASSSSSGGCTRVCNLEPWEGSQSFESRLRRQSGSGAPTGKIVWETDFQTHGRGQQRGSKSDLHSMHACSNSISTKAERYLRPTPSTPRPLLTPQAAPSLFPSSPTTSSDTTLLAPTSPASSSSSSSSSSPPSSLASSRASQVCSDACLSADANPPAENGSLPAAGYQSPLTSHTSWHFLEAPRLPPRHDHLREAPSCHPLPLCCSLQHQILYFRICPAFPLRQRHPCHLHKLHRLFALPRSPHTLSSRTGLPNCPAEKEALLSHSPTWNTSSSPVSNIPSPCTSQWCGDSSNLVLPAPYRPATGHTQRASPSCTATSLGMDDQDDSHDHHLVAPSRSSSQSRGSSPVTIRGSDHPRSSPTESGDLPHHSSEDIFLTPRAQSPFFPTSLSGLPGQQQQQQHTLDQHQQHTTESPPPPPSGPHTPPPAREVLAQQASPMQASASTTGPLLTTPSPSRGSLNYTRKKLGGGRRSSTRIYSDALEEAPVTSNADSTPPASIPVRLASVPMASPEVAASPTAPPLLEAAAWTDQLRKSLIAEGLPETAMTAEQDLRQELRTLVVPTRSSSSHGDLASEFREPLLASSPSTAAAAGVEMSSSISASHVSDISRTPSTSTAGSTGSMAKSHASTETAPSSVLSDDDSDTAEGADATERNHSNSSSASKATVGALADSTTLIADEKYVQSKLRRYHALVELVETERSYTNDLAILVLVYLEALPSQPFFEDHPARIDTVVRNTPELLAVHSEIVAQLESILEREGIAVQDPGSDTDKALSKGVDNAIVAVGDIFATIDQQLLPYHDFCARHAEALSVIREAEKRHNGEDFAQFERMCSNVTRSRPGSLSSKNSSTTEVHRLSRAPSFTTMTPTGPGLRGQSSLSTITPITSVSPATSETGSVPPTPVLPDFPTSRQGGRLNFQDLLIKPVQRLCLYPLVLHTLLKHTGPDDAGKEELEAALATVRRVADEVDEAGKRREHFLLAELVASRVEAKGQVTRNLLSSYGRVYLSGTLDVLYHHSTYATLVAPLRFRFLGLFLYHGWLLITKVMKSGSYEPRYWFPLYSAQLSSVEEEEGVLPHAFRLTVGEEHHFELAASSSRERALWVDALSTAISTAPSVPESSSSSPSSFPSNFPSNLYNPGLGFDAPGSPGSGRVVEVASRPQVASVLGASDGKSGNEDPLNNFLVRHISSPGSSDVIVRYASLAQRAVVDKGMVFSDSVLAARAITHKDGTFTPGGSLTRTGPQPTQVSSPTTAPVLASWQAATSTPQSSLGAAVGAAMGLARAAKRSSTKSSTNVFEAAAQQYLAQEETRMAEESKTGARDGSRTPGEDGLPMQRSMLGDAAASPIKLGHRRKRSSFGGRNGLRPMSTIFPDFELAVRTSDTAASPSMEGGLLLGSPITSTASPLEESALLPASPTSLEPPAPQSGFARKRPGSVYGSSLRDAFSRKSRSHSVDLSTAAASQTTLPQSPSRPEFLPLSAQSSPSRADQQGQPAGQMTRNSSIRRAFTNATSGSRRERASSAGAEALLAPAIGVTPASSPGKQDQVARAPTLPLDVASLGAVTPGKRRTSGNFGSTLGIMGPPFGNIRRSFAGFRNGGSRDSSRRSSIADTSSDASGSISSASGVPGLLSSLGDQAEQTSPARGSLTVADGTTGPMSNGDSRSSLAPSENDAILSSLERLQRSQTQANPPVDRPTAMPRTRSTPLHKKTSLSSLRRRGSSRDPSTTPTNSRDPTTALASYQASGNVFSNGGNSSGSSSSASSSSGSGSSLARSLSKRLFASSSKLSGTYSMSKGASISVPGGDSPGKPEVPPALAEEEGEIATPDSAWSFRTANASQPGPRPAATDVSPNTTPMNE</sequence>
<evidence type="ECO:0000313" key="4">
    <source>
        <dbReference type="EMBL" id="PWN19173.1"/>
    </source>
</evidence>
<dbReference type="InterPro" id="IPR051092">
    <property type="entry name" value="FYVE_RhoGEF_PH"/>
</dbReference>
<feature type="domain" description="PH" evidence="2">
    <location>
        <begin position="1326"/>
        <end position="1433"/>
    </location>
</feature>
<gene>
    <name evidence="4" type="ORF">BCV69DRAFT_46525</name>
</gene>
<evidence type="ECO:0008006" key="6">
    <source>
        <dbReference type="Google" id="ProtNLM"/>
    </source>
</evidence>
<feature type="compositionally biased region" description="Polar residues" evidence="1">
    <location>
        <begin position="2043"/>
        <end position="2062"/>
    </location>
</feature>
<dbReference type="SUPFAM" id="SSF48065">
    <property type="entry name" value="DBL homology domain (DH-domain)"/>
    <property type="match status" value="1"/>
</dbReference>
<feature type="compositionally biased region" description="Polar residues" evidence="1">
    <location>
        <begin position="951"/>
        <end position="962"/>
    </location>
</feature>
<evidence type="ECO:0000259" key="2">
    <source>
        <dbReference type="PROSITE" id="PS50003"/>
    </source>
</evidence>
<feature type="region of interest" description="Disordered" evidence="1">
    <location>
        <begin position="1734"/>
        <end position="1843"/>
    </location>
</feature>
<feature type="region of interest" description="Disordered" evidence="1">
    <location>
        <begin position="1630"/>
        <end position="1685"/>
    </location>
</feature>
<feature type="compositionally biased region" description="Polar residues" evidence="1">
    <location>
        <begin position="710"/>
        <end position="720"/>
    </location>
</feature>
<feature type="compositionally biased region" description="Polar residues" evidence="1">
    <location>
        <begin position="1555"/>
        <end position="1574"/>
    </location>
</feature>